<feature type="domain" description="Heme haloperoxidase family profile" evidence="9">
    <location>
        <begin position="69"/>
        <end position="295"/>
    </location>
</feature>
<dbReference type="EC" id="1.11.2.1" evidence="10"/>
<dbReference type="Gene3D" id="1.10.489.10">
    <property type="entry name" value="Chloroperoxidase-like"/>
    <property type="match status" value="1"/>
</dbReference>
<dbReference type="GO" id="GO:0046872">
    <property type="term" value="F:metal ion binding"/>
    <property type="evidence" value="ECO:0007669"/>
    <property type="project" value="UniProtKB-KW"/>
</dbReference>
<evidence type="ECO:0000256" key="8">
    <source>
        <dbReference type="SAM" id="SignalP"/>
    </source>
</evidence>
<evidence type="ECO:0000256" key="3">
    <source>
        <dbReference type="ARBA" id="ARBA00022617"/>
    </source>
</evidence>
<evidence type="ECO:0000256" key="2">
    <source>
        <dbReference type="ARBA" id="ARBA00022559"/>
    </source>
</evidence>
<evidence type="ECO:0000259" key="9">
    <source>
        <dbReference type="PROSITE" id="PS51405"/>
    </source>
</evidence>
<dbReference type="PANTHER" id="PTHR33577:SF16">
    <property type="entry name" value="HEME HALOPEROXIDASE FAMILY PROFILE DOMAIN-CONTAINING PROTEIN"/>
    <property type="match status" value="1"/>
</dbReference>
<name>A0A4Q2D5G8_9AGAR</name>
<dbReference type="GO" id="GO:0004601">
    <property type="term" value="F:peroxidase activity"/>
    <property type="evidence" value="ECO:0007669"/>
    <property type="project" value="UniProtKB-KW"/>
</dbReference>
<reference evidence="10 11" key="1">
    <citation type="submission" date="2019-01" db="EMBL/GenBank/DDBJ databases">
        <title>Draft genome sequence of Psathyrella aberdarensis IHI B618.</title>
        <authorList>
            <person name="Buettner E."/>
            <person name="Kellner H."/>
        </authorList>
    </citation>
    <scope>NUCLEOTIDE SEQUENCE [LARGE SCALE GENOMIC DNA]</scope>
    <source>
        <strain evidence="10 11">IHI B618</strain>
    </source>
</reference>
<keyword evidence="2 10" id="KW-0575">Peroxidase</keyword>
<evidence type="ECO:0000313" key="11">
    <source>
        <dbReference type="Proteomes" id="UP000290288"/>
    </source>
</evidence>
<comment type="caution">
    <text evidence="10">The sequence shown here is derived from an EMBL/GenBank/DDBJ whole genome shotgun (WGS) entry which is preliminary data.</text>
</comment>
<keyword evidence="8" id="KW-0732">Signal</keyword>
<dbReference type="InterPro" id="IPR000028">
    <property type="entry name" value="Chloroperoxidase"/>
</dbReference>
<accession>A0A4Q2D5G8</accession>
<proteinExistence type="inferred from homology"/>
<evidence type="ECO:0000256" key="5">
    <source>
        <dbReference type="ARBA" id="ARBA00023002"/>
    </source>
</evidence>
<feature type="signal peptide" evidence="8">
    <location>
        <begin position="1"/>
        <end position="22"/>
    </location>
</feature>
<dbReference type="OrthoDB" id="2542103at2759"/>
<organism evidence="10 11">
    <name type="scientific">Candolleomyces aberdarensis</name>
    <dbReference type="NCBI Taxonomy" id="2316362"/>
    <lineage>
        <taxon>Eukaryota</taxon>
        <taxon>Fungi</taxon>
        <taxon>Dikarya</taxon>
        <taxon>Basidiomycota</taxon>
        <taxon>Agaricomycotina</taxon>
        <taxon>Agaricomycetes</taxon>
        <taxon>Agaricomycetidae</taxon>
        <taxon>Agaricales</taxon>
        <taxon>Agaricineae</taxon>
        <taxon>Psathyrellaceae</taxon>
        <taxon>Candolleomyces</taxon>
    </lineage>
</organism>
<protein>
    <submittedName>
        <fullName evidence="10">Heme-thiolate peroxidase</fullName>
        <ecNumber evidence="10">1.11.2.1</ecNumber>
    </submittedName>
</protein>
<evidence type="ECO:0000313" key="10">
    <source>
        <dbReference type="EMBL" id="RXW14663.1"/>
    </source>
</evidence>
<dbReference type="InterPro" id="IPR036851">
    <property type="entry name" value="Chloroperoxidase-like_sf"/>
</dbReference>
<dbReference type="AlphaFoldDB" id="A0A4Q2D5G8"/>
<dbReference type="PROSITE" id="PS51405">
    <property type="entry name" value="HEME_HALOPEROXIDASE"/>
    <property type="match status" value="1"/>
</dbReference>
<keyword evidence="6" id="KW-0408">Iron</keyword>
<evidence type="ECO:0000256" key="6">
    <source>
        <dbReference type="ARBA" id="ARBA00023004"/>
    </source>
</evidence>
<evidence type="ECO:0000256" key="7">
    <source>
        <dbReference type="ARBA" id="ARBA00025795"/>
    </source>
</evidence>
<keyword evidence="5 10" id="KW-0560">Oxidoreductase</keyword>
<keyword evidence="11" id="KW-1185">Reference proteome</keyword>
<keyword evidence="4" id="KW-0479">Metal-binding</keyword>
<evidence type="ECO:0000256" key="1">
    <source>
        <dbReference type="ARBA" id="ARBA00001970"/>
    </source>
</evidence>
<dbReference type="Proteomes" id="UP000290288">
    <property type="component" value="Unassembled WGS sequence"/>
</dbReference>
<dbReference type="EMBL" id="SDEE01000666">
    <property type="protein sequence ID" value="RXW14663.1"/>
    <property type="molecule type" value="Genomic_DNA"/>
</dbReference>
<dbReference type="PANTHER" id="PTHR33577">
    <property type="entry name" value="STERIGMATOCYSTIN BIOSYNTHESIS PEROXIDASE STCC-RELATED"/>
    <property type="match status" value="1"/>
</dbReference>
<evidence type="ECO:0000256" key="4">
    <source>
        <dbReference type="ARBA" id="ARBA00022723"/>
    </source>
</evidence>
<dbReference type="SUPFAM" id="SSF47571">
    <property type="entry name" value="Cloroperoxidase"/>
    <property type="match status" value="1"/>
</dbReference>
<sequence length="380" mass="41925">MIATQFVLLTTLLFTFYSASLAFPNIADLVKRQEVEEANSRTGGIPGAVNAPPPPGPPRFKGTKLVHDRAHPWKPLKRGDERGPCPGMNTLASHGYISRDGVASPSEMITAVQEGFNMENKLAIFVTYMAHLMNGNLVTDKLSIGGKTKKTGPNPPAPAHAGGFNVHGTFEGDAGMTRADAFFGDNHSFNQTLFDKFVDFSNRYGDGFYNLTVAGELRFQRLQDSIATNPEFSFKNVRFPTAYAESVFPINFFVDGRKKEKKLDMDSARSFFKDMRFPPDFFRSAMPIGSEGINEVFAMHPFLPGGNVDGKVNNFVVDPTAGDLTKPCVLYDDILNTVKGLYPNPTGLLRRNLIKNLHHFYSGFAAILGEECVEKFPYGQ</sequence>
<feature type="chain" id="PRO_5020584675" evidence="8">
    <location>
        <begin position="23"/>
        <end position="380"/>
    </location>
</feature>
<keyword evidence="3" id="KW-0349">Heme</keyword>
<gene>
    <name evidence="10" type="ORF">EST38_g11190</name>
</gene>
<comment type="cofactor">
    <cofactor evidence="1">
        <name>heme b</name>
        <dbReference type="ChEBI" id="CHEBI:60344"/>
    </cofactor>
</comment>
<dbReference type="Pfam" id="PF01328">
    <property type="entry name" value="Peroxidase_2"/>
    <property type="match status" value="1"/>
</dbReference>
<comment type="similarity">
    <text evidence="7">Belongs to the chloroperoxidase family.</text>
</comment>